<accession>A0ABQ1KHL3</accession>
<evidence type="ECO:0000313" key="3">
    <source>
        <dbReference type="Proteomes" id="UP000645462"/>
    </source>
</evidence>
<evidence type="ECO:0000313" key="2">
    <source>
        <dbReference type="EMBL" id="GGB98673.1"/>
    </source>
</evidence>
<feature type="domain" description="ATPase AAA-type core" evidence="1">
    <location>
        <begin position="37"/>
        <end position="342"/>
    </location>
</feature>
<evidence type="ECO:0000259" key="1">
    <source>
        <dbReference type="Pfam" id="PF13304"/>
    </source>
</evidence>
<proteinExistence type="predicted"/>
<dbReference type="PIRSF" id="PIRSF029347">
    <property type="entry name" value="RecF"/>
    <property type="match status" value="1"/>
</dbReference>
<name>A0ABQ1KHL3_9RHOB</name>
<comment type="caution">
    <text evidence="2">The sequence shown here is derived from an EMBL/GenBank/DDBJ whole genome shotgun (WGS) entry which is preliminary data.</text>
</comment>
<organism evidence="2 3">
    <name type="scientific">Marivita lacus</name>
    <dbReference type="NCBI Taxonomy" id="1323742"/>
    <lineage>
        <taxon>Bacteria</taxon>
        <taxon>Pseudomonadati</taxon>
        <taxon>Pseudomonadota</taxon>
        <taxon>Alphaproteobacteria</taxon>
        <taxon>Rhodobacterales</taxon>
        <taxon>Roseobacteraceae</taxon>
        <taxon>Marivita</taxon>
    </lineage>
</organism>
<protein>
    <submittedName>
        <fullName evidence="2">Chromosome segregation protein SMC</fullName>
    </submittedName>
</protein>
<dbReference type="Proteomes" id="UP000645462">
    <property type="component" value="Unassembled WGS sequence"/>
</dbReference>
<dbReference type="EMBL" id="BMFC01000002">
    <property type="protein sequence ID" value="GGB98673.1"/>
    <property type="molecule type" value="Genomic_DNA"/>
</dbReference>
<dbReference type="Gene3D" id="3.40.50.300">
    <property type="entry name" value="P-loop containing nucleotide triphosphate hydrolases"/>
    <property type="match status" value="1"/>
</dbReference>
<keyword evidence="3" id="KW-1185">Reference proteome</keyword>
<dbReference type="InterPro" id="IPR014555">
    <property type="entry name" value="RecF-like"/>
</dbReference>
<dbReference type="InterPro" id="IPR003959">
    <property type="entry name" value="ATPase_AAA_core"/>
</dbReference>
<dbReference type="Pfam" id="PF13304">
    <property type="entry name" value="AAA_21"/>
    <property type="match status" value="1"/>
</dbReference>
<dbReference type="SUPFAM" id="SSF52540">
    <property type="entry name" value="P-loop containing nucleoside triphosphate hydrolases"/>
    <property type="match status" value="1"/>
</dbReference>
<dbReference type="PANTHER" id="PTHR32182:SF22">
    <property type="entry name" value="ATP-DEPENDENT ENDONUCLEASE, OLD FAMILY-RELATED"/>
    <property type="match status" value="1"/>
</dbReference>
<gene>
    <name evidence="2" type="ORF">GCM10011363_14150</name>
</gene>
<sequence>MLKQNSKGELVHISRFKLKNWRNFKSGEISDLPDSVFILGPNASGKSNFLDAIRFLRDVAKPRGGGLQDAIERRGGIGKLRCLHARNDTEILIEVDVSNDEQDVLWRYELGFNIPPKGNRIPLVTKERVTPFSKGKPLKALIDRPGPAEQKDELLLRETHIEQISANAGFRDLVNFFADTTYVHLVPQLLKFGDQIGGRVIEDDPFGQEFMSRISRTTPRTRDARLKRIESALKTIVPQLEDLKFVKDEVTGHPHLEIRFKHHRPRGARQREDQFSDGTLRLMSILWLLQERGTSPLLLEEPELSLNEEIVAQLPRVMASIKSKSRSDRQYFVTTHSQALLSNTGIDPRGITVLKPSDDGSIIRSVSSSEQMALDAGLTAAEAVLPNARKTGQLKFAL</sequence>
<reference evidence="3" key="1">
    <citation type="journal article" date="2019" name="Int. J. Syst. Evol. Microbiol.">
        <title>The Global Catalogue of Microorganisms (GCM) 10K type strain sequencing project: providing services to taxonomists for standard genome sequencing and annotation.</title>
        <authorList>
            <consortium name="The Broad Institute Genomics Platform"/>
            <consortium name="The Broad Institute Genome Sequencing Center for Infectious Disease"/>
            <person name="Wu L."/>
            <person name="Ma J."/>
        </authorList>
    </citation>
    <scope>NUCLEOTIDE SEQUENCE [LARGE SCALE GENOMIC DNA]</scope>
    <source>
        <strain evidence="3">CGMCC 1.12478</strain>
    </source>
</reference>
<dbReference type="PANTHER" id="PTHR32182">
    <property type="entry name" value="DNA REPLICATION AND REPAIR PROTEIN RECF"/>
    <property type="match status" value="1"/>
</dbReference>
<dbReference type="InterPro" id="IPR027417">
    <property type="entry name" value="P-loop_NTPase"/>
</dbReference>